<feature type="transmembrane region" description="Helical" evidence="5">
    <location>
        <begin position="176"/>
        <end position="194"/>
    </location>
</feature>
<name>A0A553PCG1_TIGCA</name>
<dbReference type="OMA" id="QLAFYGR"/>
<dbReference type="STRING" id="6832.A0A553PCG1"/>
<dbReference type="PANTHER" id="PTHR24064">
    <property type="entry name" value="SOLUTE CARRIER FAMILY 22 MEMBER"/>
    <property type="match status" value="1"/>
</dbReference>
<evidence type="ECO:0000313" key="8">
    <source>
        <dbReference type="Proteomes" id="UP000318571"/>
    </source>
</evidence>
<evidence type="ECO:0000313" key="7">
    <source>
        <dbReference type="EMBL" id="TRY75363.1"/>
    </source>
</evidence>
<gene>
    <name evidence="7" type="ORF">TCAL_00767</name>
</gene>
<dbReference type="Pfam" id="PF00083">
    <property type="entry name" value="Sugar_tr"/>
    <property type="match status" value="1"/>
</dbReference>
<dbReference type="PROSITE" id="PS50850">
    <property type="entry name" value="MFS"/>
    <property type="match status" value="1"/>
</dbReference>
<feature type="transmembrane region" description="Helical" evidence="5">
    <location>
        <begin position="234"/>
        <end position="257"/>
    </location>
</feature>
<evidence type="ECO:0000256" key="1">
    <source>
        <dbReference type="ARBA" id="ARBA00004141"/>
    </source>
</evidence>
<evidence type="ECO:0000256" key="5">
    <source>
        <dbReference type="SAM" id="Phobius"/>
    </source>
</evidence>
<keyword evidence="2 5" id="KW-0812">Transmembrane</keyword>
<feature type="transmembrane region" description="Helical" evidence="5">
    <location>
        <begin position="23"/>
        <end position="46"/>
    </location>
</feature>
<dbReference type="GO" id="GO:0016020">
    <property type="term" value="C:membrane"/>
    <property type="evidence" value="ECO:0007669"/>
    <property type="project" value="UniProtKB-SubCell"/>
</dbReference>
<accession>A0A553PCG1</accession>
<protein>
    <recommendedName>
        <fullName evidence="6">Major facilitator superfamily (MFS) profile domain-containing protein</fullName>
    </recommendedName>
</protein>
<feature type="transmembrane region" description="Helical" evidence="5">
    <location>
        <begin position="152"/>
        <end position="169"/>
    </location>
</feature>
<dbReference type="SUPFAM" id="SSF103473">
    <property type="entry name" value="MFS general substrate transporter"/>
    <property type="match status" value="1"/>
</dbReference>
<dbReference type="PROSITE" id="PS00216">
    <property type="entry name" value="SUGAR_TRANSPORT_1"/>
    <property type="match status" value="1"/>
</dbReference>
<dbReference type="InterPro" id="IPR020846">
    <property type="entry name" value="MFS_dom"/>
</dbReference>
<dbReference type="Gene3D" id="1.20.1250.20">
    <property type="entry name" value="MFS general substrate transporter like domains"/>
    <property type="match status" value="1"/>
</dbReference>
<feature type="transmembrane region" description="Helical" evidence="5">
    <location>
        <begin position="385"/>
        <end position="407"/>
    </location>
</feature>
<feature type="domain" description="Major facilitator superfamily (MFS) profile" evidence="6">
    <location>
        <begin position="100"/>
        <end position="526"/>
    </location>
</feature>
<dbReference type="AlphaFoldDB" id="A0A553PCG1"/>
<feature type="transmembrane region" description="Helical" evidence="5">
    <location>
        <begin position="474"/>
        <end position="496"/>
    </location>
</feature>
<evidence type="ECO:0000256" key="2">
    <source>
        <dbReference type="ARBA" id="ARBA00022692"/>
    </source>
</evidence>
<dbReference type="Proteomes" id="UP000318571">
    <property type="component" value="Chromosome 2"/>
</dbReference>
<feature type="transmembrane region" description="Helical" evidence="5">
    <location>
        <begin position="263"/>
        <end position="283"/>
    </location>
</feature>
<evidence type="ECO:0000259" key="6">
    <source>
        <dbReference type="PROSITE" id="PS50850"/>
    </source>
</evidence>
<organism evidence="7 8">
    <name type="scientific">Tigriopus californicus</name>
    <name type="common">Marine copepod</name>
    <dbReference type="NCBI Taxonomy" id="6832"/>
    <lineage>
        <taxon>Eukaryota</taxon>
        <taxon>Metazoa</taxon>
        <taxon>Ecdysozoa</taxon>
        <taxon>Arthropoda</taxon>
        <taxon>Crustacea</taxon>
        <taxon>Multicrustacea</taxon>
        <taxon>Hexanauplia</taxon>
        <taxon>Copepoda</taxon>
        <taxon>Harpacticoida</taxon>
        <taxon>Harpacticidae</taxon>
        <taxon>Tigriopus</taxon>
    </lineage>
</organism>
<dbReference type="InterPro" id="IPR005829">
    <property type="entry name" value="Sugar_transporter_CS"/>
</dbReference>
<proteinExistence type="predicted"/>
<feature type="transmembrane region" description="Helical" evidence="5">
    <location>
        <begin position="357"/>
        <end position="379"/>
    </location>
</feature>
<comment type="subcellular location">
    <subcellularLocation>
        <location evidence="1">Membrane</location>
        <topology evidence="1">Multi-pass membrane protein</topology>
    </subcellularLocation>
</comment>
<feature type="transmembrane region" description="Helical" evidence="5">
    <location>
        <begin position="414"/>
        <end position="433"/>
    </location>
</feature>
<reference evidence="7 8" key="1">
    <citation type="journal article" date="2018" name="Nat. Ecol. Evol.">
        <title>Genomic signatures of mitonuclear coevolution across populations of Tigriopus californicus.</title>
        <authorList>
            <person name="Barreto F.S."/>
            <person name="Watson E.T."/>
            <person name="Lima T.G."/>
            <person name="Willett C.S."/>
            <person name="Edmands S."/>
            <person name="Li W."/>
            <person name="Burton R.S."/>
        </authorList>
    </citation>
    <scope>NUCLEOTIDE SEQUENCE [LARGE SCALE GENOMIC DNA]</scope>
    <source>
        <strain evidence="7 8">San Diego</strain>
    </source>
</reference>
<keyword evidence="4 5" id="KW-0472">Membrane</keyword>
<dbReference type="OrthoDB" id="6884957at2759"/>
<evidence type="ECO:0000256" key="3">
    <source>
        <dbReference type="ARBA" id="ARBA00022989"/>
    </source>
</evidence>
<dbReference type="EMBL" id="VCGU01000005">
    <property type="protein sequence ID" value="TRY75363.1"/>
    <property type="molecule type" value="Genomic_DNA"/>
</dbReference>
<comment type="caution">
    <text evidence="7">The sequence shown here is derived from an EMBL/GenBank/DDBJ whole genome shotgun (WGS) entry which is preliminary data.</text>
</comment>
<feature type="transmembrane region" description="Helical" evidence="5">
    <location>
        <begin position="206"/>
        <end position="227"/>
    </location>
</feature>
<evidence type="ECO:0000256" key="4">
    <source>
        <dbReference type="ARBA" id="ARBA00023136"/>
    </source>
</evidence>
<dbReference type="InterPro" id="IPR036259">
    <property type="entry name" value="MFS_trans_sf"/>
</dbReference>
<keyword evidence="3 5" id="KW-1133">Transmembrane helix</keyword>
<feature type="transmembrane region" description="Helical" evidence="5">
    <location>
        <begin position="502"/>
        <end position="521"/>
    </location>
</feature>
<keyword evidence="8" id="KW-1185">Reference proteome</keyword>
<feature type="transmembrane region" description="Helical" evidence="5">
    <location>
        <begin position="439"/>
        <end position="462"/>
    </location>
</feature>
<dbReference type="GO" id="GO:0022857">
    <property type="term" value="F:transmembrane transporter activity"/>
    <property type="evidence" value="ECO:0007669"/>
    <property type="project" value="InterPro"/>
</dbReference>
<dbReference type="InterPro" id="IPR005828">
    <property type="entry name" value="MFS_sugar_transport-like"/>
</dbReference>
<sequence length="556" mass="62662">MELINFEDLLVLIGGWCRYQKTLLVFFFINCLFLAYSAYTPVLFLYTPDHFCSVDHIWNNLESQESPLDKEELINVLIPIDQSTGKKSKCFIYDIPINKLEVMALGNHSTLQFDTIPCPNGWYYNTTGLFRSVITDMNWVCGDSWKGPFSQSMFSFGSLFGTIGLGYVADAFGRLSAWYAANILLMITGLVTPIMTDFVGFTCLRFLQGISFDSFFSIFYVLALECVPSNKRALIGNLALAIGMTVAGCYEPWALYFLQDWKILNTILYAQVAVIIIAPWFVFESVRWLSGQGRIDEAYEELLKIAKVNGRKIDPGLESKIKHVLANTDKKSTTDKEKMNQPTLLDLMKTPNLRTNYIVMTTVFMLTLGLFDMNVRIIGNLEQSIYITFTISSFLELPADLLAIWGLDWIGRRWSAFISLFLSGIAMGIASVVTTYPLVVLILTMVGRFFATYALNTVFSFVMEIVPTVVRGQGVAVARFLAGLTIFSSPYVVFTGTIHKSIPYIIIGVLNIFSAFLVTLLPETTNRHLPDTLEDGKDFGKDQGFWLMPCLTKNRK</sequence>